<keyword evidence="8" id="KW-0289">Folate biosynthesis</keyword>
<dbReference type="EC" id="2.5.1.15" evidence="4"/>
<evidence type="ECO:0000256" key="2">
    <source>
        <dbReference type="ARBA" id="ARBA00001946"/>
    </source>
</evidence>
<dbReference type="PANTHER" id="PTHR20941:SF1">
    <property type="entry name" value="FOLIC ACID SYNTHESIS PROTEIN FOL1"/>
    <property type="match status" value="1"/>
</dbReference>
<evidence type="ECO:0000313" key="11">
    <source>
        <dbReference type="Proteomes" id="UP000000422"/>
    </source>
</evidence>
<dbReference type="PIRSF" id="PIRSF000501">
    <property type="entry name" value="DHPS_Campy_prd"/>
    <property type="match status" value="1"/>
</dbReference>
<name>Q7M8C5_WOLSU</name>
<accession>Q7M8C5</accession>
<evidence type="ECO:0000256" key="1">
    <source>
        <dbReference type="ARBA" id="ARBA00000012"/>
    </source>
</evidence>
<evidence type="ECO:0000256" key="8">
    <source>
        <dbReference type="ARBA" id="ARBA00022909"/>
    </source>
</evidence>
<keyword evidence="11" id="KW-1185">Reference proteome</keyword>
<dbReference type="eggNOG" id="COG0294">
    <property type="taxonomic scope" value="Bacteria"/>
</dbReference>
<reference evidence="10 11" key="1">
    <citation type="journal article" date="2003" name="Proc. Natl. Acad. Sci. U.S.A.">
        <title>Complete genome sequence and analysis of Wolinella succinogenes.</title>
        <authorList>
            <person name="Baar C."/>
            <person name="Eppinger M."/>
            <person name="Raddatz G."/>
            <person name="Simon JM."/>
            <person name="Lanz C."/>
            <person name="Klimmek O."/>
            <person name="Nandakumar R."/>
            <person name="Gross R."/>
            <person name="Rosinus A."/>
            <person name="Keller H."/>
            <person name="Jagtap P."/>
            <person name="Linke B."/>
            <person name="Meyer F."/>
            <person name="Lederer H."/>
            <person name="Schuster S.C."/>
        </authorList>
    </citation>
    <scope>NUCLEOTIDE SEQUENCE [LARGE SCALE GENOMIC DNA]</scope>
    <source>
        <strain evidence="11">ATCC 29543 / DSM 1740 / CCUG 13145 / JCM 31913 / LMG 7466 / NCTC 11488 / FDC 602W</strain>
    </source>
</reference>
<dbReference type="InterPro" id="IPR016227">
    <property type="entry name" value="Dihydropteroate_synthase_prd"/>
</dbReference>
<dbReference type="InterPro" id="IPR045031">
    <property type="entry name" value="DHP_synth-like"/>
</dbReference>
<dbReference type="CDD" id="cd00739">
    <property type="entry name" value="DHPS"/>
    <property type="match status" value="1"/>
</dbReference>
<protein>
    <recommendedName>
        <fullName evidence="4">dihydropteroate synthase</fullName>
        <ecNumber evidence="4">2.5.1.15</ecNumber>
    </recommendedName>
</protein>
<evidence type="ECO:0000259" key="9">
    <source>
        <dbReference type="PROSITE" id="PS50972"/>
    </source>
</evidence>
<dbReference type="GO" id="GO:0005829">
    <property type="term" value="C:cytosol"/>
    <property type="evidence" value="ECO:0007669"/>
    <property type="project" value="TreeGrafter"/>
</dbReference>
<dbReference type="Pfam" id="PF00809">
    <property type="entry name" value="Pterin_bind"/>
    <property type="match status" value="1"/>
</dbReference>
<dbReference type="SUPFAM" id="SSF51717">
    <property type="entry name" value="Dihydropteroate synthetase-like"/>
    <property type="match status" value="1"/>
</dbReference>
<dbReference type="GO" id="GO:0046872">
    <property type="term" value="F:metal ion binding"/>
    <property type="evidence" value="ECO:0007669"/>
    <property type="project" value="UniProtKB-KW"/>
</dbReference>
<proteinExistence type="predicted"/>
<evidence type="ECO:0000256" key="5">
    <source>
        <dbReference type="ARBA" id="ARBA00022679"/>
    </source>
</evidence>
<organism evidence="11">
    <name type="scientific">Wolinella succinogenes (strain ATCC 29543 / DSM 1740 / CCUG 13145 / JCM 31913 / LMG 7466 / NCTC 11488 / FDC 602W)</name>
    <name type="common">Vibrio succinogenes</name>
    <dbReference type="NCBI Taxonomy" id="273121"/>
    <lineage>
        <taxon>Bacteria</taxon>
        <taxon>Pseudomonadati</taxon>
        <taxon>Campylobacterota</taxon>
        <taxon>Epsilonproteobacteria</taxon>
        <taxon>Campylobacterales</taxon>
        <taxon>Helicobacteraceae</taxon>
        <taxon>Wolinella</taxon>
    </lineage>
</organism>
<dbReference type="KEGG" id="wsu:WS1732"/>
<feature type="domain" description="Pterin-binding" evidence="9">
    <location>
        <begin position="118"/>
        <end position="371"/>
    </location>
</feature>
<sequence length="381" mass="42996">MFVQKIDPANLTAYLTALHSDKGGIHIMAKKGEQFFFKIYRLKTQAALILKQDCLSLGAEFATPKEAILFKEPYQDGILIANQKHLELLIKKCQTQPFGLKELAQTLKSYLKTPSQPLQLMGIINANEDSFYDKSRFLGENALWRIEEMIKEGAHIIDIGAASTRPGSDWVSEEEELKRIRPIAKAIQESRLFERVKFSIDTYNPSVAELCLDCGFSLINDITALKNPRMVSLAKERQCEVVIMHMQGESPRLMQQNPHYENVIETVDRFFVERIETLHESGVTQITLDVGIGFGKSVEHNLKLIRHLSHFKRFGLPLLVGASRKSLIHALSPSMTEERLPGTLILHAEAHKAGASLIRCHDVKEHAQAFKILQALESTEA</sequence>
<dbReference type="InterPro" id="IPR011005">
    <property type="entry name" value="Dihydropteroate_synth-like_sf"/>
</dbReference>
<dbReference type="InterPro" id="IPR006390">
    <property type="entry name" value="DHP_synth_dom"/>
</dbReference>
<evidence type="ECO:0000256" key="4">
    <source>
        <dbReference type="ARBA" id="ARBA00012458"/>
    </source>
</evidence>
<evidence type="ECO:0000256" key="6">
    <source>
        <dbReference type="ARBA" id="ARBA00022723"/>
    </source>
</evidence>
<dbReference type="GO" id="GO:0046654">
    <property type="term" value="P:tetrahydrofolate biosynthetic process"/>
    <property type="evidence" value="ECO:0007669"/>
    <property type="project" value="TreeGrafter"/>
</dbReference>
<dbReference type="PROSITE" id="PS50972">
    <property type="entry name" value="PTERIN_BINDING"/>
    <property type="match status" value="1"/>
</dbReference>
<keyword evidence="7" id="KW-0460">Magnesium</keyword>
<dbReference type="Proteomes" id="UP000000422">
    <property type="component" value="Chromosome"/>
</dbReference>
<evidence type="ECO:0000256" key="3">
    <source>
        <dbReference type="ARBA" id="ARBA00004763"/>
    </source>
</evidence>
<evidence type="ECO:0000256" key="7">
    <source>
        <dbReference type="ARBA" id="ARBA00022842"/>
    </source>
</evidence>
<dbReference type="InterPro" id="IPR000489">
    <property type="entry name" value="Pterin-binding_dom"/>
</dbReference>
<gene>
    <name evidence="10" type="primary">FOLP</name>
    <name evidence="10" type="ordered locus">WS1732</name>
</gene>
<comment type="cofactor">
    <cofactor evidence="2">
        <name>Mg(2+)</name>
        <dbReference type="ChEBI" id="CHEBI:18420"/>
    </cofactor>
</comment>
<comment type="pathway">
    <text evidence="3">Cofactor biosynthesis; tetrahydrofolate biosynthesis; 7,8-dihydrofolate from 2-amino-4-hydroxy-6-hydroxymethyl-7,8-dihydropteridine diphosphate and 4-aminobenzoate: step 1/2.</text>
</comment>
<dbReference type="NCBIfam" id="TIGR01496">
    <property type="entry name" value="DHPS"/>
    <property type="match status" value="1"/>
</dbReference>
<dbReference type="AlphaFoldDB" id="Q7M8C5"/>
<dbReference type="EMBL" id="BX571661">
    <property type="protein sequence ID" value="CAE10757.1"/>
    <property type="molecule type" value="Genomic_DNA"/>
</dbReference>
<dbReference type="Gene3D" id="3.20.20.20">
    <property type="entry name" value="Dihydropteroate synthase-like"/>
    <property type="match status" value="1"/>
</dbReference>
<dbReference type="RefSeq" id="WP_011139541.1">
    <property type="nucleotide sequence ID" value="NC_005090.1"/>
</dbReference>
<dbReference type="HOGENOM" id="CLU_008023_1_0_7"/>
<keyword evidence="6" id="KW-0479">Metal-binding</keyword>
<evidence type="ECO:0000313" key="10">
    <source>
        <dbReference type="EMBL" id="CAE10757.1"/>
    </source>
</evidence>
<dbReference type="GO" id="GO:0004156">
    <property type="term" value="F:dihydropteroate synthase activity"/>
    <property type="evidence" value="ECO:0007669"/>
    <property type="project" value="UniProtKB-EC"/>
</dbReference>
<dbReference type="PROSITE" id="PS00793">
    <property type="entry name" value="DHPS_2"/>
    <property type="match status" value="1"/>
</dbReference>
<keyword evidence="5" id="KW-0808">Transferase</keyword>
<dbReference type="STRING" id="273121.WS1732"/>
<dbReference type="GO" id="GO:0046656">
    <property type="term" value="P:folic acid biosynthetic process"/>
    <property type="evidence" value="ECO:0007669"/>
    <property type="project" value="UniProtKB-KW"/>
</dbReference>
<dbReference type="PANTHER" id="PTHR20941">
    <property type="entry name" value="FOLATE SYNTHESIS PROTEINS"/>
    <property type="match status" value="1"/>
</dbReference>
<comment type="catalytic activity">
    <reaction evidence="1">
        <text>(7,8-dihydropterin-6-yl)methyl diphosphate + 4-aminobenzoate = 7,8-dihydropteroate + diphosphate</text>
        <dbReference type="Rhea" id="RHEA:19949"/>
        <dbReference type="ChEBI" id="CHEBI:17836"/>
        <dbReference type="ChEBI" id="CHEBI:17839"/>
        <dbReference type="ChEBI" id="CHEBI:33019"/>
        <dbReference type="ChEBI" id="CHEBI:72950"/>
        <dbReference type="EC" id="2.5.1.15"/>
    </reaction>
</comment>